<accession>A0A380QB49</accession>
<evidence type="ECO:0000259" key="1">
    <source>
        <dbReference type="Pfam" id="PF20557"/>
    </source>
</evidence>
<sequence>MLVTDPDSPDFESYASVDDLRVLATSRGYEVPADDSACKKLLLQGMDYLAGLIWKGSRSVAEQPLFWPRSGVVVDGHLLPKDVIPKQVIQAQCRLAIEAQVIDLSPAFAGGGEVTQETVVGAVSVSYAEGSGASAPSFTWLNGLLRGMITSTNQVRVVRG</sequence>
<gene>
    <name evidence="2" type="ORF">NCTC8580_03290</name>
</gene>
<evidence type="ECO:0000313" key="3">
    <source>
        <dbReference type="Proteomes" id="UP000255087"/>
    </source>
</evidence>
<protein>
    <recommendedName>
        <fullName evidence="1">Putative DnaT-like domain-containing protein</fullName>
    </recommendedName>
</protein>
<dbReference type="AlphaFoldDB" id="A0A380QB49"/>
<feature type="domain" description="Putative DnaT-like" evidence="1">
    <location>
        <begin position="3"/>
        <end position="160"/>
    </location>
</feature>
<dbReference type="RefSeq" id="WP_115115606.1">
    <property type="nucleotide sequence ID" value="NZ_UHJC01000001.1"/>
</dbReference>
<dbReference type="Pfam" id="PF20557">
    <property type="entry name" value="DnaT_2"/>
    <property type="match status" value="1"/>
</dbReference>
<reference evidence="2 3" key="1">
    <citation type="submission" date="2018-06" db="EMBL/GenBank/DDBJ databases">
        <authorList>
            <consortium name="Pathogen Informatics"/>
            <person name="Doyle S."/>
        </authorList>
    </citation>
    <scope>NUCLEOTIDE SEQUENCE [LARGE SCALE GENOMIC DNA]</scope>
    <source>
        <strain evidence="2 3">NCTC8580</strain>
    </source>
</reference>
<proteinExistence type="predicted"/>
<evidence type="ECO:0000313" key="2">
    <source>
        <dbReference type="EMBL" id="SUP84863.1"/>
    </source>
</evidence>
<dbReference type="Proteomes" id="UP000255087">
    <property type="component" value="Unassembled WGS sequence"/>
</dbReference>
<dbReference type="InterPro" id="IPR046787">
    <property type="entry name" value="DnaT_2"/>
</dbReference>
<dbReference type="EMBL" id="UHJC01000001">
    <property type="protein sequence ID" value="SUP84863.1"/>
    <property type="molecule type" value="Genomic_DNA"/>
</dbReference>
<organism evidence="2 3">
    <name type="scientific">Yersinia pseudotuberculosis</name>
    <dbReference type="NCBI Taxonomy" id="633"/>
    <lineage>
        <taxon>Bacteria</taxon>
        <taxon>Pseudomonadati</taxon>
        <taxon>Pseudomonadota</taxon>
        <taxon>Gammaproteobacteria</taxon>
        <taxon>Enterobacterales</taxon>
        <taxon>Yersiniaceae</taxon>
        <taxon>Yersinia</taxon>
    </lineage>
</organism>
<name>A0A380QB49_YERPU</name>